<dbReference type="CDD" id="cd00085">
    <property type="entry name" value="HNHc"/>
    <property type="match status" value="1"/>
</dbReference>
<gene>
    <name evidence="2" type="ORF">I8755_14545</name>
</gene>
<sequence>MVSRYTRELLEEAAREAGSWDEAVRWCGGEPTRHSRRYVRQKMLEAGIDVSYFPAQWVRHTEESLRAAVAESRSVRDVVRRLGISNVGGNHTHISRRIARLGIDTSHFVSHAPRRASAAGDILCLRDRDHGRVPGDRLQRALLRLGVAAVCAQCGTGTEWNGRPLRLEVDHINGDWWDNRADNLRLLCPNCHSVTDTFRGRKRRSS</sequence>
<keyword evidence="2" id="KW-0378">Hydrolase</keyword>
<feature type="domain" description="HNH nuclease" evidence="1">
    <location>
        <begin position="137"/>
        <end position="193"/>
    </location>
</feature>
<keyword evidence="2" id="KW-0540">Nuclease</keyword>
<dbReference type="AlphaFoldDB" id="A0A7T4PFT9"/>
<dbReference type="EMBL" id="CP065959">
    <property type="protein sequence ID" value="QQC89501.1"/>
    <property type="molecule type" value="Genomic_DNA"/>
</dbReference>
<name>A0A7T4PFT9_9ACTN</name>
<organism evidence="2 3">
    <name type="scientific">Streptomyces alfalfae</name>
    <dbReference type="NCBI Taxonomy" id="1642299"/>
    <lineage>
        <taxon>Bacteria</taxon>
        <taxon>Bacillati</taxon>
        <taxon>Actinomycetota</taxon>
        <taxon>Actinomycetes</taxon>
        <taxon>Kitasatosporales</taxon>
        <taxon>Streptomycetaceae</taxon>
        <taxon>Streptomyces</taxon>
    </lineage>
</organism>
<evidence type="ECO:0000259" key="1">
    <source>
        <dbReference type="SMART" id="SM00507"/>
    </source>
</evidence>
<evidence type="ECO:0000313" key="3">
    <source>
        <dbReference type="Proteomes" id="UP000596130"/>
    </source>
</evidence>
<keyword evidence="2" id="KW-0255">Endonuclease</keyword>
<dbReference type="RefSeq" id="WP_198502717.1">
    <property type="nucleotide sequence ID" value="NZ_CP065959.1"/>
</dbReference>
<dbReference type="Pfam" id="PF13392">
    <property type="entry name" value="HNH_3"/>
    <property type="match status" value="1"/>
</dbReference>
<accession>A0A7T4PFT9</accession>
<dbReference type="GO" id="GO:0004519">
    <property type="term" value="F:endonuclease activity"/>
    <property type="evidence" value="ECO:0007669"/>
    <property type="project" value="UniProtKB-KW"/>
</dbReference>
<protein>
    <submittedName>
        <fullName evidence="2">HNH endonuclease</fullName>
    </submittedName>
</protein>
<reference evidence="2 3" key="1">
    <citation type="submission" date="2020-12" db="EMBL/GenBank/DDBJ databases">
        <title>Identification and biosynthesis of polyene macrolides produced by Streptomyces alfalfae Men-myco-93-63.</title>
        <authorList>
            <person name="Liu D."/>
            <person name="Li Y."/>
            <person name="Liu L."/>
            <person name="Han X."/>
            <person name="Shen F."/>
        </authorList>
    </citation>
    <scope>NUCLEOTIDE SEQUENCE [LARGE SCALE GENOMIC DNA]</scope>
    <source>
        <strain evidence="2 3">Men-myco-93-63</strain>
    </source>
</reference>
<evidence type="ECO:0000313" key="2">
    <source>
        <dbReference type="EMBL" id="QQC89501.1"/>
    </source>
</evidence>
<dbReference type="SMART" id="SM00507">
    <property type="entry name" value="HNHc"/>
    <property type="match status" value="1"/>
</dbReference>
<dbReference type="Proteomes" id="UP000596130">
    <property type="component" value="Chromosome"/>
</dbReference>
<proteinExistence type="predicted"/>
<dbReference type="InterPro" id="IPR003615">
    <property type="entry name" value="HNH_nuc"/>
</dbReference>